<proteinExistence type="predicted"/>
<name>A0A0N0XY54_9ACTN</name>
<dbReference type="AlphaFoldDB" id="A0A0N0XY54"/>
<reference evidence="2" key="1">
    <citation type="submission" date="2015-07" db="EMBL/GenBank/DDBJ databases">
        <authorList>
            <person name="Ju K.-S."/>
            <person name="Doroghazi J.R."/>
            <person name="Metcalf W.W."/>
        </authorList>
    </citation>
    <scope>NUCLEOTIDE SEQUENCE [LARGE SCALE GENOMIC DNA]</scope>
    <source>
        <strain evidence="2">NRRL ISP-5002</strain>
    </source>
</reference>
<evidence type="ECO:0000313" key="2">
    <source>
        <dbReference type="Proteomes" id="UP000037982"/>
    </source>
</evidence>
<organism evidence="1 2">
    <name type="scientific">Streptomyces chattanoogensis</name>
    <dbReference type="NCBI Taxonomy" id="66876"/>
    <lineage>
        <taxon>Bacteria</taxon>
        <taxon>Bacillati</taxon>
        <taxon>Actinomycetota</taxon>
        <taxon>Actinomycetes</taxon>
        <taxon>Kitasatosporales</taxon>
        <taxon>Streptomycetaceae</taxon>
        <taxon>Streptomyces</taxon>
    </lineage>
</organism>
<dbReference type="InterPro" id="IPR046003">
    <property type="entry name" value="DUF5959"/>
</dbReference>
<protein>
    <submittedName>
        <fullName evidence="1">Uncharacterized protein</fullName>
    </submittedName>
</protein>
<comment type="caution">
    <text evidence="1">The sequence shown here is derived from an EMBL/GenBank/DDBJ whole genome shotgun (WGS) entry which is preliminary data.</text>
</comment>
<accession>A0A0N0XY54</accession>
<gene>
    <name evidence="1" type="ORF">ADL29_07810</name>
</gene>
<dbReference type="RefSeq" id="WP_063788412.1">
    <property type="nucleotide sequence ID" value="NZ_LGKG01000046.1"/>
</dbReference>
<dbReference type="PATRIC" id="fig|66876.3.peg.1710"/>
<evidence type="ECO:0000313" key="1">
    <source>
        <dbReference type="EMBL" id="KPC65258.1"/>
    </source>
</evidence>
<dbReference type="Proteomes" id="UP000037982">
    <property type="component" value="Unassembled WGS sequence"/>
</dbReference>
<dbReference type="Pfam" id="PF19384">
    <property type="entry name" value="DUF5959"/>
    <property type="match status" value="1"/>
</dbReference>
<sequence>MTEPAPMDLIHLADPDGNRCIVRVTGRSRPGVLTGHDILCADVLASASFVDARLDLSLRHEDLDAWEQELSRLEPGRTVGIGSGRALSLDIHMHGDDWLTIQVSDPDRLTTVLGIRPQGDWIAEHRGRLERVRLAWPREVVETAPGAYEWSPNRGR</sequence>
<dbReference type="EMBL" id="LGKG01000046">
    <property type="protein sequence ID" value="KPC65258.1"/>
    <property type="molecule type" value="Genomic_DNA"/>
</dbReference>
<keyword evidence="2" id="KW-1185">Reference proteome</keyword>